<dbReference type="EMBL" id="BKCM01000001">
    <property type="protein sequence ID" value="GEQ99466.1"/>
    <property type="molecule type" value="Genomic_DNA"/>
</dbReference>
<sequence length="273" mass="30617">MNADKRRSAFPSASEDEQRARRTPDTPQTRSPAYRLAFTDLDFLKRDALRPTRLQLELMKPELLLQEHGVDATVVIFGSARSQRFAKDGSNDDLCGRDYEAARALARLISQAEGGCPEKLMVVTGGGPGIMEAGNRGAHDVGAESIGLNIVLPHEQAPNPYITPELCFQFHYFALRKMHFLMRARALVCFPGGFGTMDELFETLTLIQTGKIDPIPVLLYRKEWWDSILNLQVMADAGMIAHKDLDLIQYVESAEEAWETIRDYCKSTCANHK</sequence>
<dbReference type="SUPFAM" id="SSF102405">
    <property type="entry name" value="MCP/YpsA-like"/>
    <property type="match status" value="1"/>
</dbReference>
<evidence type="ECO:0000256" key="1">
    <source>
        <dbReference type="ARBA" id="ARBA00000274"/>
    </source>
</evidence>
<reference evidence="7 8" key="1">
    <citation type="submission" date="2019-09" db="EMBL/GenBank/DDBJ databases">
        <title>NBRP : Genome information of microbial organism related human and environment.</title>
        <authorList>
            <person name="Hattori M."/>
            <person name="Oshima K."/>
            <person name="Inaba H."/>
            <person name="Suda W."/>
            <person name="Sakamoto M."/>
            <person name="Iino T."/>
            <person name="Kitahara M."/>
            <person name="Oshida Y."/>
            <person name="Iida T."/>
            <person name="Kudo T."/>
            <person name="Itoh T."/>
            <person name="Ohkuma M."/>
        </authorList>
    </citation>
    <scope>NUCLEOTIDE SEQUENCE [LARGE SCALE GENOMIC DNA]</scope>
    <source>
        <strain evidence="5 7">Hi-2</strain>
        <strain evidence="6 8">Mie-1</strain>
    </source>
</reference>
<comment type="caution">
    <text evidence="6">The sequence shown here is derived from an EMBL/GenBank/DDBJ whole genome shotgun (WGS) entry which is preliminary data.</text>
</comment>
<evidence type="ECO:0000256" key="3">
    <source>
        <dbReference type="ARBA" id="ARBA00031983"/>
    </source>
</evidence>
<accession>A0A5A7MUG5</accession>
<name>A0A5A7MUG5_9PROT</name>
<dbReference type="Proteomes" id="UP000325187">
    <property type="component" value="Unassembled WGS sequence"/>
</dbReference>
<evidence type="ECO:0000256" key="2">
    <source>
        <dbReference type="ARBA" id="ARBA00011985"/>
    </source>
</evidence>
<comment type="catalytic activity">
    <reaction evidence="1">
        <text>AMP + H2O = D-ribose 5-phosphate + adenine</text>
        <dbReference type="Rhea" id="RHEA:20129"/>
        <dbReference type="ChEBI" id="CHEBI:15377"/>
        <dbReference type="ChEBI" id="CHEBI:16708"/>
        <dbReference type="ChEBI" id="CHEBI:78346"/>
        <dbReference type="ChEBI" id="CHEBI:456215"/>
        <dbReference type="EC" id="3.2.2.4"/>
    </reaction>
</comment>
<gene>
    <name evidence="5" type="ORF">JCM17844_07720</name>
    <name evidence="6" type="ORF">JCM17845_00900</name>
</gene>
<dbReference type="GO" id="GO:0005829">
    <property type="term" value="C:cytosol"/>
    <property type="evidence" value="ECO:0007669"/>
    <property type="project" value="TreeGrafter"/>
</dbReference>
<evidence type="ECO:0000256" key="4">
    <source>
        <dbReference type="SAM" id="MobiDB-lite"/>
    </source>
</evidence>
<dbReference type="EMBL" id="BKCL01000002">
    <property type="protein sequence ID" value="GEQ97135.1"/>
    <property type="molecule type" value="Genomic_DNA"/>
</dbReference>
<dbReference type="InterPro" id="IPR052341">
    <property type="entry name" value="LOG_family_nucleotidases"/>
</dbReference>
<dbReference type="GO" id="GO:0008714">
    <property type="term" value="F:AMP nucleosidase activity"/>
    <property type="evidence" value="ECO:0007669"/>
    <property type="project" value="UniProtKB-EC"/>
</dbReference>
<evidence type="ECO:0000313" key="8">
    <source>
        <dbReference type="Proteomes" id="UP000325187"/>
    </source>
</evidence>
<keyword evidence="6" id="KW-0378">Hydrolase</keyword>
<protein>
    <recommendedName>
        <fullName evidence="3">AMP nucleosidase</fullName>
        <ecNumber evidence="2">3.2.2.4</ecNumber>
    </recommendedName>
    <alternativeName>
        <fullName evidence="3">AMP nucleosidase</fullName>
    </alternativeName>
</protein>
<keyword evidence="8" id="KW-1185">Reference proteome</keyword>
<dbReference type="PANTHER" id="PTHR43393">
    <property type="entry name" value="CYTOKININ RIBOSIDE 5'-MONOPHOSPHATE PHOSPHORIBOHYDROLASE"/>
    <property type="match status" value="1"/>
</dbReference>
<proteinExistence type="predicted"/>
<dbReference type="Proteomes" id="UP000322084">
    <property type="component" value="Unassembled WGS sequence"/>
</dbReference>
<dbReference type="PANTHER" id="PTHR43393:SF3">
    <property type="entry name" value="LYSINE DECARBOXYLASE-LIKE PROTEIN"/>
    <property type="match status" value="1"/>
</dbReference>
<accession>A0A5A7MQ95</accession>
<dbReference type="InterPro" id="IPR031100">
    <property type="entry name" value="LOG_fam"/>
</dbReference>
<evidence type="ECO:0000313" key="7">
    <source>
        <dbReference type="Proteomes" id="UP000322084"/>
    </source>
</evidence>
<evidence type="ECO:0000313" key="6">
    <source>
        <dbReference type="EMBL" id="GEQ99466.1"/>
    </source>
</evidence>
<organism evidence="6 8">
    <name type="scientific">Iodidimonas gelatinilytica</name>
    <dbReference type="NCBI Taxonomy" id="1236966"/>
    <lineage>
        <taxon>Bacteria</taxon>
        <taxon>Pseudomonadati</taxon>
        <taxon>Pseudomonadota</taxon>
        <taxon>Alphaproteobacteria</taxon>
        <taxon>Iodidimonadales</taxon>
        <taxon>Iodidimonadaceae</taxon>
        <taxon>Iodidimonas</taxon>
    </lineage>
</organism>
<feature type="region of interest" description="Disordered" evidence="4">
    <location>
        <begin position="1"/>
        <end position="32"/>
    </location>
</feature>
<dbReference type="RefSeq" id="WP_149999693.1">
    <property type="nucleotide sequence ID" value="NZ_BKCL01000002.1"/>
</dbReference>
<dbReference type="EC" id="3.2.2.4" evidence="2"/>
<dbReference type="Gene3D" id="3.40.50.450">
    <property type="match status" value="1"/>
</dbReference>
<dbReference type="AlphaFoldDB" id="A0A5A7MUG5"/>
<evidence type="ECO:0000313" key="5">
    <source>
        <dbReference type="EMBL" id="GEQ97135.1"/>
    </source>
</evidence>
<dbReference type="Pfam" id="PF03641">
    <property type="entry name" value="Lysine_decarbox"/>
    <property type="match status" value="1"/>
</dbReference>